<evidence type="ECO:0000256" key="4">
    <source>
        <dbReference type="ARBA" id="ARBA00022692"/>
    </source>
</evidence>
<feature type="transmembrane region" description="Helical" evidence="10">
    <location>
        <begin position="49"/>
        <end position="67"/>
    </location>
</feature>
<dbReference type="InterPro" id="IPR026571">
    <property type="entry name" value="Tmem186"/>
</dbReference>
<evidence type="ECO:0000256" key="6">
    <source>
        <dbReference type="ARBA" id="ARBA00022989"/>
    </source>
</evidence>
<evidence type="ECO:0000256" key="10">
    <source>
        <dbReference type="SAM" id="Phobius"/>
    </source>
</evidence>
<name>A0ABM5F086_9SAUR</name>
<keyword evidence="11" id="KW-1185">Reference proteome</keyword>
<feature type="region of interest" description="Disordered" evidence="9">
    <location>
        <begin position="97"/>
        <end position="133"/>
    </location>
</feature>
<sequence>MGTTRSGGGHYNSRQALRAREGGSGPVCQALGPTRRVDRRRGEPGAPGGFSPFMAGILVVGARLRAIPSCGKRFRNRVGLRWWKGALGVSRCFATHREPKPQDGNASERWPAKPEELGRSAPSRHTRLQKSSGEDSEPFRMIYYFPAIRACRALSRVKLAQTGFTVLAVPAAWVLYGQDLLALNVCLYATGIAGFALAMLYAMSFYLRRIIGMMYLSRDDTLLKVSHLTFWGRRKDIYCPVETVMTLADVGEHKNKVFLRFKQYNMSRFLYFTLRFGRVVDQEGFLHVFGEL</sequence>
<feature type="transmembrane region" description="Helical" evidence="10">
    <location>
        <begin position="159"/>
        <end position="176"/>
    </location>
</feature>
<organism evidence="11 12">
    <name type="scientific">Pogona vitticeps</name>
    <name type="common">central bearded dragon</name>
    <dbReference type="NCBI Taxonomy" id="103695"/>
    <lineage>
        <taxon>Eukaryota</taxon>
        <taxon>Metazoa</taxon>
        <taxon>Chordata</taxon>
        <taxon>Craniata</taxon>
        <taxon>Vertebrata</taxon>
        <taxon>Euteleostomi</taxon>
        <taxon>Lepidosauria</taxon>
        <taxon>Squamata</taxon>
        <taxon>Bifurcata</taxon>
        <taxon>Unidentata</taxon>
        <taxon>Episquamata</taxon>
        <taxon>Toxicofera</taxon>
        <taxon>Iguania</taxon>
        <taxon>Acrodonta</taxon>
        <taxon>Agamidae</taxon>
        <taxon>Amphibolurinae</taxon>
        <taxon>Pogona</taxon>
    </lineage>
</organism>
<evidence type="ECO:0000256" key="1">
    <source>
        <dbReference type="ARBA" id="ARBA00004448"/>
    </source>
</evidence>
<proteinExistence type="inferred from homology"/>
<evidence type="ECO:0000313" key="11">
    <source>
        <dbReference type="Proteomes" id="UP001652642"/>
    </source>
</evidence>
<evidence type="ECO:0000256" key="9">
    <source>
        <dbReference type="SAM" id="MobiDB-lite"/>
    </source>
</evidence>
<feature type="compositionally biased region" description="Gly residues" evidence="9">
    <location>
        <begin position="1"/>
        <end position="10"/>
    </location>
</feature>
<evidence type="ECO:0000256" key="8">
    <source>
        <dbReference type="ARBA" id="ARBA00023136"/>
    </source>
</evidence>
<dbReference type="GeneID" id="110087136"/>
<keyword evidence="5" id="KW-0999">Mitochondrion inner membrane</keyword>
<dbReference type="PANTHER" id="PTHR13603">
    <property type="entry name" value="TRANSMEMBRANE PROTEIN 186"/>
    <property type="match status" value="1"/>
</dbReference>
<evidence type="ECO:0000256" key="2">
    <source>
        <dbReference type="ARBA" id="ARBA00007020"/>
    </source>
</evidence>
<dbReference type="Pfam" id="PF06979">
    <property type="entry name" value="TMEM70"/>
    <property type="match status" value="1"/>
</dbReference>
<keyword evidence="4 10" id="KW-0812">Transmembrane</keyword>
<keyword evidence="7" id="KW-0496">Mitochondrion</keyword>
<evidence type="ECO:0000256" key="3">
    <source>
        <dbReference type="ARBA" id="ARBA00014604"/>
    </source>
</evidence>
<evidence type="ECO:0000256" key="7">
    <source>
        <dbReference type="ARBA" id="ARBA00023128"/>
    </source>
</evidence>
<comment type="similarity">
    <text evidence="2">Belongs to the TMEM186 family.</text>
</comment>
<gene>
    <name evidence="12" type="primary">TMEM186</name>
</gene>
<accession>A0ABM5F086</accession>
<protein>
    <recommendedName>
        <fullName evidence="3">Transmembrane protein 186</fullName>
    </recommendedName>
</protein>
<reference evidence="12" key="1">
    <citation type="submission" date="2025-08" db="UniProtKB">
        <authorList>
            <consortium name="RefSeq"/>
        </authorList>
    </citation>
    <scope>IDENTIFICATION</scope>
</reference>
<dbReference type="PANTHER" id="PTHR13603:SF1">
    <property type="entry name" value="TRANSMEMBRANE PROTEIN 186"/>
    <property type="match status" value="1"/>
</dbReference>
<dbReference type="Proteomes" id="UP001652642">
    <property type="component" value="Chromosome 13"/>
</dbReference>
<evidence type="ECO:0000313" key="12">
    <source>
        <dbReference type="RefSeq" id="XP_072838811.1"/>
    </source>
</evidence>
<evidence type="ECO:0000256" key="5">
    <source>
        <dbReference type="ARBA" id="ARBA00022792"/>
    </source>
</evidence>
<keyword evidence="6 10" id="KW-1133">Transmembrane helix</keyword>
<keyword evidence="8 10" id="KW-0472">Membrane</keyword>
<comment type="subcellular location">
    <subcellularLocation>
        <location evidence="1">Mitochondrion inner membrane</location>
        <topology evidence="1">Multi-pass membrane protein</topology>
    </subcellularLocation>
</comment>
<dbReference type="RefSeq" id="XP_072838811.1">
    <property type="nucleotide sequence ID" value="XM_072982710.1"/>
</dbReference>
<feature type="transmembrane region" description="Helical" evidence="10">
    <location>
        <begin position="182"/>
        <end position="207"/>
    </location>
</feature>
<feature type="region of interest" description="Disordered" evidence="9">
    <location>
        <begin position="1"/>
        <end position="48"/>
    </location>
</feature>
<dbReference type="InterPro" id="IPR045325">
    <property type="entry name" value="TMEM70/TMEM186/TMEM223"/>
</dbReference>